<dbReference type="AlphaFoldDB" id="A0A0A9HR33"/>
<protein>
    <submittedName>
        <fullName evidence="1">Uncharacterized protein</fullName>
    </submittedName>
</protein>
<organism evidence="1">
    <name type="scientific">Arundo donax</name>
    <name type="common">Giant reed</name>
    <name type="synonym">Donax arundinaceus</name>
    <dbReference type="NCBI Taxonomy" id="35708"/>
    <lineage>
        <taxon>Eukaryota</taxon>
        <taxon>Viridiplantae</taxon>
        <taxon>Streptophyta</taxon>
        <taxon>Embryophyta</taxon>
        <taxon>Tracheophyta</taxon>
        <taxon>Spermatophyta</taxon>
        <taxon>Magnoliopsida</taxon>
        <taxon>Liliopsida</taxon>
        <taxon>Poales</taxon>
        <taxon>Poaceae</taxon>
        <taxon>PACMAD clade</taxon>
        <taxon>Arundinoideae</taxon>
        <taxon>Arundineae</taxon>
        <taxon>Arundo</taxon>
    </lineage>
</organism>
<accession>A0A0A9HR33</accession>
<reference evidence="1" key="2">
    <citation type="journal article" date="2015" name="Data Brief">
        <title>Shoot transcriptome of the giant reed, Arundo donax.</title>
        <authorList>
            <person name="Barrero R.A."/>
            <person name="Guerrero F.D."/>
            <person name="Moolhuijzen P."/>
            <person name="Goolsby J.A."/>
            <person name="Tidwell J."/>
            <person name="Bellgard S.E."/>
            <person name="Bellgard M.I."/>
        </authorList>
    </citation>
    <scope>NUCLEOTIDE SEQUENCE</scope>
    <source>
        <tissue evidence="1">Shoot tissue taken approximately 20 cm above the soil surface</tissue>
    </source>
</reference>
<name>A0A0A9HR33_ARUDO</name>
<sequence>MLQTEFLFNSLEPMYQIHELIKCSFLSRRRRWKCQ</sequence>
<reference evidence="1" key="1">
    <citation type="submission" date="2014-09" db="EMBL/GenBank/DDBJ databases">
        <authorList>
            <person name="Magalhaes I.L.F."/>
            <person name="Oliveira U."/>
            <person name="Santos F.R."/>
            <person name="Vidigal T.H.D.A."/>
            <person name="Brescovit A.D."/>
            <person name="Santos A.J."/>
        </authorList>
    </citation>
    <scope>NUCLEOTIDE SEQUENCE</scope>
    <source>
        <tissue evidence="1">Shoot tissue taken approximately 20 cm above the soil surface</tissue>
    </source>
</reference>
<evidence type="ECO:0000313" key="1">
    <source>
        <dbReference type="EMBL" id="JAE38299.1"/>
    </source>
</evidence>
<dbReference type="EMBL" id="GBRH01159597">
    <property type="protein sequence ID" value="JAE38299.1"/>
    <property type="molecule type" value="Transcribed_RNA"/>
</dbReference>
<proteinExistence type="predicted"/>